<comment type="caution">
    <text evidence="1">The sequence shown here is derived from an EMBL/GenBank/DDBJ whole genome shotgun (WGS) entry which is preliminary data.</text>
</comment>
<evidence type="ECO:0000313" key="1">
    <source>
        <dbReference type="EMBL" id="KAH7924082.1"/>
    </source>
</evidence>
<protein>
    <submittedName>
        <fullName evidence="1">Uncharacterized protein</fullName>
    </submittedName>
</protein>
<evidence type="ECO:0000313" key="2">
    <source>
        <dbReference type="Proteomes" id="UP000790709"/>
    </source>
</evidence>
<organism evidence="1 2">
    <name type="scientific">Leucogyrophana mollusca</name>
    <dbReference type="NCBI Taxonomy" id="85980"/>
    <lineage>
        <taxon>Eukaryota</taxon>
        <taxon>Fungi</taxon>
        <taxon>Dikarya</taxon>
        <taxon>Basidiomycota</taxon>
        <taxon>Agaricomycotina</taxon>
        <taxon>Agaricomycetes</taxon>
        <taxon>Agaricomycetidae</taxon>
        <taxon>Boletales</taxon>
        <taxon>Boletales incertae sedis</taxon>
        <taxon>Leucogyrophana</taxon>
    </lineage>
</organism>
<sequence>MGNPSMDTIGSIEDFSASTGSFSRSFSLSRRPTFVSPPQSHLWRTQDSVCKSAYIAHYSQADHSSENHWQSRVEQSNPCGLVFYNPYLSPPPSSSSSKSTVPLPEEIGEFEPIYSTHAIGVLDSPTVMRREDLSCHKPLTPPPTLPLLTLELPDSDGDVAFEGDEDMMESFGDESTDDECDEQMPSARVEDYSVLPLSPLSPTIGSSHSPIKSSGLGVQPEPPSGNQSSDFFHPLWSPDFLSSKDKDLPMDTSLMNNDDFSPLISPPLQTPSPLFEFDMPRPLLAPLDIPWPCHNTQPDHRIPSSPRGSLLSLNDADEPSPPESPSILHMDLPDIDDDRAPHIIPSSPCRRSCSFLPDSDYEMSDPLEDAYRSSSPSQPLVSLPGADIDDDLLPAAVSAPPFFVPLTPSQPLLLIDDPQDVPLPRSPSPEDFDLGFTPDEISDPELSKLFDLRKRSVAAERAARRVESLVDHSDLFVRAEARKIRKKEKERSKEVGALLRIKLEDRLGSPPPGEGMDVDFRRRRGVISNISQLVAQMVFRRNETCKPISKRKAASGSHDYIKSSLSRSGFADHSETESC</sequence>
<dbReference type="Proteomes" id="UP000790709">
    <property type="component" value="Unassembled WGS sequence"/>
</dbReference>
<proteinExistence type="predicted"/>
<reference evidence="1" key="1">
    <citation type="journal article" date="2021" name="New Phytol.">
        <title>Evolutionary innovations through gain and loss of genes in the ectomycorrhizal Boletales.</title>
        <authorList>
            <person name="Wu G."/>
            <person name="Miyauchi S."/>
            <person name="Morin E."/>
            <person name="Kuo A."/>
            <person name="Drula E."/>
            <person name="Varga T."/>
            <person name="Kohler A."/>
            <person name="Feng B."/>
            <person name="Cao Y."/>
            <person name="Lipzen A."/>
            <person name="Daum C."/>
            <person name="Hundley H."/>
            <person name="Pangilinan J."/>
            <person name="Johnson J."/>
            <person name="Barry K."/>
            <person name="LaButti K."/>
            <person name="Ng V."/>
            <person name="Ahrendt S."/>
            <person name="Min B."/>
            <person name="Choi I.G."/>
            <person name="Park H."/>
            <person name="Plett J.M."/>
            <person name="Magnuson J."/>
            <person name="Spatafora J.W."/>
            <person name="Nagy L.G."/>
            <person name="Henrissat B."/>
            <person name="Grigoriev I.V."/>
            <person name="Yang Z.L."/>
            <person name="Xu J."/>
            <person name="Martin F.M."/>
        </authorList>
    </citation>
    <scope>NUCLEOTIDE SEQUENCE</scope>
    <source>
        <strain evidence="1">KUC20120723A-06</strain>
    </source>
</reference>
<keyword evidence="2" id="KW-1185">Reference proteome</keyword>
<accession>A0ACB8BEC8</accession>
<gene>
    <name evidence="1" type="ORF">BV22DRAFT_538491</name>
</gene>
<name>A0ACB8BEC8_9AGAM</name>
<dbReference type="EMBL" id="MU266434">
    <property type="protein sequence ID" value="KAH7924082.1"/>
    <property type="molecule type" value="Genomic_DNA"/>
</dbReference>